<dbReference type="RefSeq" id="WP_252799057.1">
    <property type="nucleotide sequence ID" value="NZ_BAAABM010000066.1"/>
</dbReference>
<keyword evidence="3" id="KW-1185">Reference proteome</keyword>
<feature type="signal peptide" evidence="1">
    <location>
        <begin position="1"/>
        <end position="29"/>
    </location>
</feature>
<feature type="chain" id="PRO_5045037764" evidence="1">
    <location>
        <begin position="30"/>
        <end position="156"/>
    </location>
</feature>
<evidence type="ECO:0000256" key="1">
    <source>
        <dbReference type="SAM" id="SignalP"/>
    </source>
</evidence>
<proteinExistence type="predicted"/>
<evidence type="ECO:0000313" key="3">
    <source>
        <dbReference type="Proteomes" id="UP001501822"/>
    </source>
</evidence>
<keyword evidence="1" id="KW-0732">Signal</keyword>
<dbReference type="Proteomes" id="UP001501822">
    <property type="component" value="Unassembled WGS sequence"/>
</dbReference>
<name>A0ABP3HCP7_9ACTN</name>
<reference evidence="3" key="1">
    <citation type="journal article" date="2019" name="Int. J. Syst. Evol. Microbiol.">
        <title>The Global Catalogue of Microorganisms (GCM) 10K type strain sequencing project: providing services to taxonomists for standard genome sequencing and annotation.</title>
        <authorList>
            <consortium name="The Broad Institute Genomics Platform"/>
            <consortium name="The Broad Institute Genome Sequencing Center for Infectious Disease"/>
            <person name="Wu L."/>
            <person name="Ma J."/>
        </authorList>
    </citation>
    <scope>NUCLEOTIDE SEQUENCE [LARGE SCALE GENOMIC DNA]</scope>
    <source>
        <strain evidence="3">JCM 3146</strain>
    </source>
</reference>
<accession>A0ABP3HCP7</accession>
<gene>
    <name evidence="2" type="ORF">GCM10010151_65450</name>
</gene>
<organism evidence="2 3">
    <name type="scientific">Actinoallomurus spadix</name>
    <dbReference type="NCBI Taxonomy" id="79912"/>
    <lineage>
        <taxon>Bacteria</taxon>
        <taxon>Bacillati</taxon>
        <taxon>Actinomycetota</taxon>
        <taxon>Actinomycetes</taxon>
        <taxon>Streptosporangiales</taxon>
        <taxon>Thermomonosporaceae</taxon>
        <taxon>Actinoallomurus</taxon>
    </lineage>
</organism>
<protein>
    <submittedName>
        <fullName evidence="2">Uncharacterized protein</fullName>
    </submittedName>
</protein>
<sequence length="156" mass="16696">MLKTTSAAGGLVIAAATAGILLTGSPASAQAPTWHGHHRWGHRYVASHRVISRNHNRNRNINVTRVIVPVRVINRNNNVAVARNRNAGFGPNRFWGGGGCCNRFGRDGFLGNGFLGDGFLGRGRFLDRDGFDDGVTAIVGRRGTFARAGDATAFVD</sequence>
<evidence type="ECO:0000313" key="2">
    <source>
        <dbReference type="EMBL" id="GAA0366429.1"/>
    </source>
</evidence>
<comment type="caution">
    <text evidence="2">The sequence shown here is derived from an EMBL/GenBank/DDBJ whole genome shotgun (WGS) entry which is preliminary data.</text>
</comment>
<dbReference type="EMBL" id="BAAABM010000066">
    <property type="protein sequence ID" value="GAA0366429.1"/>
    <property type="molecule type" value="Genomic_DNA"/>
</dbReference>